<dbReference type="Proteomes" id="UP000614996">
    <property type="component" value="Unassembled WGS sequence"/>
</dbReference>
<comment type="caution">
    <text evidence="1">The sequence shown here is derived from an EMBL/GenBank/DDBJ whole genome shotgun (WGS) entry which is preliminary data.</text>
</comment>
<evidence type="ECO:0000313" key="1">
    <source>
        <dbReference type="EMBL" id="GIL27276.1"/>
    </source>
</evidence>
<sequence length="69" mass="7795">MGDEISRLVGLGDSPTVSLDMEPVTIRMFAIRAMDRQMEDAHLANWVNVEVRTLSGDSPHIAEYWPIRP</sequence>
<dbReference type="EMBL" id="BOPO01000040">
    <property type="protein sequence ID" value="GIL27276.1"/>
    <property type="molecule type" value="Genomic_DNA"/>
</dbReference>
<protein>
    <submittedName>
        <fullName evidence="1">Uncharacterized protein</fullName>
    </submittedName>
</protein>
<proteinExistence type="predicted"/>
<name>A0A8J4EKD4_9ACTN</name>
<dbReference type="AlphaFoldDB" id="A0A8J4EKD4"/>
<accession>A0A8J4EKD4</accession>
<keyword evidence="2" id="KW-1185">Reference proteome</keyword>
<gene>
    <name evidence="1" type="ORF">NUM_25300</name>
</gene>
<reference evidence="2" key="1">
    <citation type="journal article" date="2021" name="Int. J. Syst. Evol. Microbiol.">
        <title>Actinocatenispora comari sp. nov., an endophytic actinomycete isolated from aerial parts of Comarum salesowianum.</title>
        <authorList>
            <person name="Oyunbileg N."/>
            <person name="Iizaka Y."/>
            <person name="Hamada M."/>
            <person name="Davaapurev B.O."/>
            <person name="Fukumoto A."/>
            <person name="Tsetseg B."/>
            <person name="Kato F."/>
            <person name="Tamura T."/>
            <person name="Batkhuu J."/>
            <person name="Anzai Y."/>
        </authorList>
    </citation>
    <scope>NUCLEOTIDE SEQUENCE [LARGE SCALE GENOMIC DNA]</scope>
    <source>
        <strain evidence="2">NUM-2625</strain>
    </source>
</reference>
<evidence type="ECO:0000313" key="2">
    <source>
        <dbReference type="Proteomes" id="UP000614996"/>
    </source>
</evidence>
<organism evidence="1 2">
    <name type="scientific">Actinocatenispora comari</name>
    <dbReference type="NCBI Taxonomy" id="2807577"/>
    <lineage>
        <taxon>Bacteria</taxon>
        <taxon>Bacillati</taxon>
        <taxon>Actinomycetota</taxon>
        <taxon>Actinomycetes</taxon>
        <taxon>Micromonosporales</taxon>
        <taxon>Micromonosporaceae</taxon>
        <taxon>Actinocatenispora</taxon>
    </lineage>
</organism>